<dbReference type="RefSeq" id="WP_025410586.1">
    <property type="nucleotide sequence ID" value="NZ_CP007128.1"/>
</dbReference>
<evidence type="ECO:0000256" key="1">
    <source>
        <dbReference type="SAM" id="SignalP"/>
    </source>
</evidence>
<dbReference type="EMBL" id="CP007128">
    <property type="protein sequence ID" value="AHG89071.1"/>
    <property type="molecule type" value="Genomic_DNA"/>
</dbReference>
<gene>
    <name evidence="2" type="ORF">J421_1534</name>
</gene>
<protein>
    <submittedName>
        <fullName evidence="2">Uncharacterized protein</fullName>
    </submittedName>
</protein>
<dbReference type="HOGENOM" id="CLU_1616638_0_0_0"/>
<dbReference type="AlphaFoldDB" id="W0RE33"/>
<keyword evidence="1" id="KW-0732">Signal</keyword>
<sequence length="172" mass="18054">MLARIRGSLCAALLGAAGALGAQPVPKAPPAAPSFQVLHSFATPSESPQVQAVIARLRTEFTADAAFTKRLDAALTRRDFASAASIVGAATQLQGVQVVVAALARTGARVERRGHRAGIARFASYTPSEAWRFNPFWLIVGSGKHVYCIGIGSNGKKECHDALIQAGYTPLT</sequence>
<keyword evidence="3" id="KW-1185">Reference proteome</keyword>
<evidence type="ECO:0000313" key="2">
    <source>
        <dbReference type="EMBL" id="AHG89071.1"/>
    </source>
</evidence>
<reference evidence="2 3" key="1">
    <citation type="journal article" date="2014" name="Genome Announc.">
        <title>Genome Sequence and Methylome of Soil Bacterium Gemmatirosa kalamazoonensis KBS708T, a Member of the Rarely Cultivated Gemmatimonadetes Phylum.</title>
        <authorList>
            <person name="Debruyn J.M."/>
            <person name="Radosevich M."/>
            <person name="Wommack K.E."/>
            <person name="Polson S.W."/>
            <person name="Hauser L.J."/>
            <person name="Fawaz M.N."/>
            <person name="Korlach J."/>
            <person name="Tsai Y.C."/>
        </authorList>
    </citation>
    <scope>NUCLEOTIDE SEQUENCE [LARGE SCALE GENOMIC DNA]</scope>
    <source>
        <strain evidence="2 3">KBS708</strain>
    </source>
</reference>
<feature type="signal peptide" evidence="1">
    <location>
        <begin position="1"/>
        <end position="22"/>
    </location>
</feature>
<dbReference type="InParanoid" id="W0RE33"/>
<evidence type="ECO:0000313" key="3">
    <source>
        <dbReference type="Proteomes" id="UP000019151"/>
    </source>
</evidence>
<dbReference type="KEGG" id="gba:J421_1534"/>
<feature type="chain" id="PRO_5004794864" evidence="1">
    <location>
        <begin position="23"/>
        <end position="172"/>
    </location>
</feature>
<dbReference type="STRING" id="861299.J421_1534"/>
<organism evidence="2 3">
    <name type="scientific">Gemmatirosa kalamazoonensis</name>
    <dbReference type="NCBI Taxonomy" id="861299"/>
    <lineage>
        <taxon>Bacteria</taxon>
        <taxon>Pseudomonadati</taxon>
        <taxon>Gemmatimonadota</taxon>
        <taxon>Gemmatimonadia</taxon>
        <taxon>Gemmatimonadales</taxon>
        <taxon>Gemmatimonadaceae</taxon>
        <taxon>Gemmatirosa</taxon>
    </lineage>
</organism>
<dbReference type="Proteomes" id="UP000019151">
    <property type="component" value="Chromosome"/>
</dbReference>
<name>W0RE33_9BACT</name>
<accession>W0RE33</accession>
<proteinExistence type="predicted"/>